<evidence type="ECO:0000313" key="6">
    <source>
        <dbReference type="Proteomes" id="UP000663829"/>
    </source>
</evidence>
<dbReference type="EMBL" id="CAJOBC010008040">
    <property type="protein sequence ID" value="CAF3950690.1"/>
    <property type="molecule type" value="Genomic_DNA"/>
</dbReference>
<dbReference type="Proteomes" id="UP000677228">
    <property type="component" value="Unassembled WGS sequence"/>
</dbReference>
<dbReference type="Proteomes" id="UP000681722">
    <property type="component" value="Unassembled WGS sequence"/>
</dbReference>
<evidence type="ECO:0000256" key="1">
    <source>
        <dbReference type="SAM" id="Phobius"/>
    </source>
</evidence>
<evidence type="ECO:0000313" key="3">
    <source>
        <dbReference type="EMBL" id="CAF1186439.1"/>
    </source>
</evidence>
<keyword evidence="1" id="KW-0472">Membrane</keyword>
<keyword evidence="1" id="KW-0812">Transmembrane</keyword>
<feature type="transmembrane region" description="Helical" evidence="1">
    <location>
        <begin position="54"/>
        <end position="74"/>
    </location>
</feature>
<dbReference type="EMBL" id="CAJOBA010008884">
    <property type="protein sequence ID" value="CAF3838776.1"/>
    <property type="molecule type" value="Genomic_DNA"/>
</dbReference>
<reference evidence="3" key="1">
    <citation type="submission" date="2021-02" db="EMBL/GenBank/DDBJ databases">
        <authorList>
            <person name="Nowell W R."/>
        </authorList>
    </citation>
    <scope>NUCLEOTIDE SEQUENCE</scope>
</reference>
<keyword evidence="1" id="KW-1133">Transmembrane helix</keyword>
<comment type="caution">
    <text evidence="3">The sequence shown here is derived from an EMBL/GenBank/DDBJ whole genome shotgun (WGS) entry which is preliminary data.</text>
</comment>
<evidence type="ECO:0000313" key="2">
    <source>
        <dbReference type="EMBL" id="CAF1074895.1"/>
    </source>
</evidence>
<gene>
    <name evidence="3" type="ORF">GPM918_LOCUS22972</name>
    <name evidence="2" type="ORF">OVA965_LOCUS18077</name>
    <name evidence="5" type="ORF">SRO942_LOCUS22971</name>
    <name evidence="4" type="ORF">TMI583_LOCUS18089</name>
</gene>
<keyword evidence="6" id="KW-1185">Reference proteome</keyword>
<sequence length="107" mass="12631">MILNGPPRDISLEKTIEIQRVKQLFLQKYQNFITETHYKRAIQEFAYRTYDCGLVLAISLNFITKILVTFFYRIKLKRYDLYKNIKELSICLIPKSSSSLTDSGHPH</sequence>
<dbReference type="AlphaFoldDB" id="A0A814VF01"/>
<evidence type="ECO:0000313" key="5">
    <source>
        <dbReference type="EMBL" id="CAF3950690.1"/>
    </source>
</evidence>
<accession>A0A814VF01</accession>
<proteinExistence type="predicted"/>
<organism evidence="3 6">
    <name type="scientific">Didymodactylos carnosus</name>
    <dbReference type="NCBI Taxonomy" id="1234261"/>
    <lineage>
        <taxon>Eukaryota</taxon>
        <taxon>Metazoa</taxon>
        <taxon>Spiralia</taxon>
        <taxon>Gnathifera</taxon>
        <taxon>Rotifera</taxon>
        <taxon>Eurotatoria</taxon>
        <taxon>Bdelloidea</taxon>
        <taxon>Philodinida</taxon>
        <taxon>Philodinidae</taxon>
        <taxon>Didymodactylos</taxon>
    </lineage>
</organism>
<dbReference type="Proteomes" id="UP000682733">
    <property type="component" value="Unassembled WGS sequence"/>
</dbReference>
<dbReference type="Proteomes" id="UP000663829">
    <property type="component" value="Unassembled WGS sequence"/>
</dbReference>
<name>A0A814VF01_9BILA</name>
<evidence type="ECO:0000313" key="4">
    <source>
        <dbReference type="EMBL" id="CAF3838776.1"/>
    </source>
</evidence>
<dbReference type="EMBL" id="CAJNOK010008868">
    <property type="protein sequence ID" value="CAF1074895.1"/>
    <property type="molecule type" value="Genomic_DNA"/>
</dbReference>
<dbReference type="EMBL" id="CAJNOQ010008038">
    <property type="protein sequence ID" value="CAF1186439.1"/>
    <property type="molecule type" value="Genomic_DNA"/>
</dbReference>
<protein>
    <submittedName>
        <fullName evidence="3">Uncharacterized protein</fullName>
    </submittedName>
</protein>